<dbReference type="STRING" id="574566.I0Z5T8"/>
<dbReference type="GO" id="GO:0005783">
    <property type="term" value="C:endoplasmic reticulum"/>
    <property type="evidence" value="ECO:0007669"/>
    <property type="project" value="TreeGrafter"/>
</dbReference>
<name>I0Z5T8_COCSC</name>
<keyword evidence="3 5" id="KW-1133">Transmembrane helix</keyword>
<keyword evidence="9" id="KW-1185">Reference proteome</keyword>
<evidence type="ECO:0000256" key="1">
    <source>
        <dbReference type="ARBA" id="ARBA00004370"/>
    </source>
</evidence>
<gene>
    <name evidence="8" type="ORF">COCSUDRAFT_27574</name>
</gene>
<keyword evidence="4 5" id="KW-0472">Membrane</keyword>
<evidence type="ECO:0000256" key="5">
    <source>
        <dbReference type="SAM" id="Phobius"/>
    </source>
</evidence>
<comment type="subcellular location">
    <subcellularLocation>
        <location evidence="1">Membrane</location>
    </subcellularLocation>
</comment>
<evidence type="ECO:0000256" key="2">
    <source>
        <dbReference type="ARBA" id="ARBA00022692"/>
    </source>
</evidence>
<sequence length="386" mass="43328">MEGIVSKLKNLDAYPKVNEDFFQRTLSGGIITIGSSIIMLCLFLSELSLFMKITTTNELSVDTTRGDQLSINFDMTFPALPCEWISLDLMDISGEMHLDVDHDVYKRRLDSNGVVIPDSIEKHQVGPELDDTLLHKANETECGSCYGAAPDEECCNNCEEVRAAYRRKGWGFTDPQQISQCAKEGFVEKLRAQEGEGCHMWGSLAVNKVAGNFHFAPGKSFQQGPMHVHDLVPFQGVTFDLSHRIDKLSFGHEYPGMTNPLDRVNLPKFNTRNPQGLPGAYQYFLKVVPTIYVNSHNHTINSNQYSVTEHFKGSQDFQAQLPGVFFYYDLSPIKVKYHETRMSFLHFLTSVCAIVGGIFTVAGIVDAFIYHGHQAIKKKVDLGKQI</sequence>
<dbReference type="RefSeq" id="XP_005650551.1">
    <property type="nucleotide sequence ID" value="XM_005650494.1"/>
</dbReference>
<dbReference type="PANTHER" id="PTHR10984">
    <property type="entry name" value="ENDOPLASMIC RETICULUM-GOLGI INTERMEDIATE COMPARTMENT PROTEIN"/>
    <property type="match status" value="1"/>
</dbReference>
<dbReference type="InterPro" id="IPR012936">
    <property type="entry name" value="Erv_C"/>
</dbReference>
<dbReference type="Pfam" id="PF07970">
    <property type="entry name" value="COPIIcoated_ERV"/>
    <property type="match status" value="1"/>
</dbReference>
<evidence type="ECO:0000256" key="3">
    <source>
        <dbReference type="ARBA" id="ARBA00022989"/>
    </source>
</evidence>
<dbReference type="AlphaFoldDB" id="I0Z5T8"/>
<feature type="domain" description="Endoplasmic reticulum vesicle transporter C-terminal" evidence="6">
    <location>
        <begin position="145"/>
        <end position="366"/>
    </location>
</feature>
<dbReference type="EMBL" id="AGSI01000003">
    <property type="protein sequence ID" value="EIE26007.1"/>
    <property type="molecule type" value="Genomic_DNA"/>
</dbReference>
<dbReference type="Proteomes" id="UP000007264">
    <property type="component" value="Unassembled WGS sequence"/>
</dbReference>
<protein>
    <submittedName>
        <fullName evidence="8">DUF1692-domain-containing protein</fullName>
    </submittedName>
</protein>
<comment type="caution">
    <text evidence="8">The sequence shown here is derived from an EMBL/GenBank/DDBJ whole genome shotgun (WGS) entry which is preliminary data.</text>
</comment>
<dbReference type="GO" id="GO:0016020">
    <property type="term" value="C:membrane"/>
    <property type="evidence" value="ECO:0007669"/>
    <property type="project" value="UniProtKB-SubCell"/>
</dbReference>
<dbReference type="InterPro" id="IPR045888">
    <property type="entry name" value="Erv"/>
</dbReference>
<dbReference type="GeneID" id="17044011"/>
<evidence type="ECO:0000259" key="7">
    <source>
        <dbReference type="Pfam" id="PF13850"/>
    </source>
</evidence>
<dbReference type="InterPro" id="IPR039542">
    <property type="entry name" value="Erv_N"/>
</dbReference>
<proteinExistence type="predicted"/>
<feature type="domain" description="Endoplasmic reticulum vesicle transporter N-terminal" evidence="7">
    <location>
        <begin position="8"/>
        <end position="97"/>
    </location>
</feature>
<dbReference type="OrthoDB" id="270930at2759"/>
<reference evidence="8 9" key="1">
    <citation type="journal article" date="2012" name="Genome Biol.">
        <title>The genome of the polar eukaryotic microalga coccomyxa subellipsoidea reveals traits of cold adaptation.</title>
        <authorList>
            <person name="Blanc G."/>
            <person name="Agarkova I."/>
            <person name="Grimwood J."/>
            <person name="Kuo A."/>
            <person name="Brueggeman A."/>
            <person name="Dunigan D."/>
            <person name="Gurnon J."/>
            <person name="Ladunga I."/>
            <person name="Lindquist E."/>
            <person name="Lucas S."/>
            <person name="Pangilinan J."/>
            <person name="Proschold T."/>
            <person name="Salamov A."/>
            <person name="Schmutz J."/>
            <person name="Weeks D."/>
            <person name="Yamada T."/>
            <person name="Claverie J.M."/>
            <person name="Grigoriev I."/>
            <person name="Van Etten J."/>
            <person name="Lomsadze A."/>
            <person name="Borodovsky M."/>
        </authorList>
    </citation>
    <scope>NUCLEOTIDE SEQUENCE [LARGE SCALE GENOMIC DNA]</scope>
    <source>
        <strain evidence="8 9">C-169</strain>
    </source>
</reference>
<evidence type="ECO:0000259" key="6">
    <source>
        <dbReference type="Pfam" id="PF07970"/>
    </source>
</evidence>
<feature type="transmembrane region" description="Helical" evidence="5">
    <location>
        <begin position="25"/>
        <end position="44"/>
    </location>
</feature>
<evidence type="ECO:0000313" key="8">
    <source>
        <dbReference type="EMBL" id="EIE26007.1"/>
    </source>
</evidence>
<dbReference type="eggNOG" id="KOG2667">
    <property type="taxonomic scope" value="Eukaryota"/>
</dbReference>
<keyword evidence="2 5" id="KW-0812">Transmembrane</keyword>
<dbReference type="GO" id="GO:0030134">
    <property type="term" value="C:COPII-coated ER to Golgi transport vesicle"/>
    <property type="evidence" value="ECO:0007669"/>
    <property type="project" value="TreeGrafter"/>
</dbReference>
<accession>I0Z5T8</accession>
<evidence type="ECO:0000313" key="9">
    <source>
        <dbReference type="Proteomes" id="UP000007264"/>
    </source>
</evidence>
<dbReference type="PANTHER" id="PTHR10984:SF82">
    <property type="entry name" value="ENDOPLASMIC RETICULUM VESICLE TRANSPORTER PROTEIN"/>
    <property type="match status" value="1"/>
</dbReference>
<dbReference type="KEGG" id="csl:COCSUDRAFT_27574"/>
<feature type="transmembrane region" description="Helical" evidence="5">
    <location>
        <begin position="344"/>
        <end position="370"/>
    </location>
</feature>
<organism evidence="8 9">
    <name type="scientific">Coccomyxa subellipsoidea (strain C-169)</name>
    <name type="common">Green microalga</name>
    <dbReference type="NCBI Taxonomy" id="574566"/>
    <lineage>
        <taxon>Eukaryota</taxon>
        <taxon>Viridiplantae</taxon>
        <taxon>Chlorophyta</taxon>
        <taxon>core chlorophytes</taxon>
        <taxon>Trebouxiophyceae</taxon>
        <taxon>Trebouxiophyceae incertae sedis</taxon>
        <taxon>Coccomyxaceae</taxon>
        <taxon>Coccomyxa</taxon>
        <taxon>Coccomyxa subellipsoidea</taxon>
    </lineage>
</organism>
<dbReference type="Pfam" id="PF13850">
    <property type="entry name" value="ERGIC_N"/>
    <property type="match status" value="1"/>
</dbReference>
<evidence type="ECO:0000256" key="4">
    <source>
        <dbReference type="ARBA" id="ARBA00023136"/>
    </source>
</evidence>